<feature type="transmembrane region" description="Helical" evidence="1">
    <location>
        <begin position="52"/>
        <end position="71"/>
    </location>
</feature>
<dbReference type="AlphaFoldDB" id="A0A9D1VJJ7"/>
<keyword evidence="1" id="KW-1133">Transmembrane helix</keyword>
<protein>
    <submittedName>
        <fullName evidence="2">Uncharacterized protein</fullName>
    </submittedName>
</protein>
<organism evidence="2 3">
    <name type="scientific">Candidatus Limosilactobacillus merdigallinarum</name>
    <dbReference type="NCBI Taxonomy" id="2838652"/>
    <lineage>
        <taxon>Bacteria</taxon>
        <taxon>Bacillati</taxon>
        <taxon>Bacillota</taxon>
        <taxon>Bacilli</taxon>
        <taxon>Lactobacillales</taxon>
        <taxon>Lactobacillaceae</taxon>
        <taxon>Limosilactobacillus</taxon>
    </lineage>
</organism>
<feature type="transmembrane region" description="Helical" evidence="1">
    <location>
        <begin position="203"/>
        <end position="220"/>
    </location>
</feature>
<evidence type="ECO:0000256" key="1">
    <source>
        <dbReference type="SAM" id="Phobius"/>
    </source>
</evidence>
<feature type="transmembrane region" description="Helical" evidence="1">
    <location>
        <begin position="83"/>
        <end position="111"/>
    </location>
</feature>
<gene>
    <name evidence="2" type="ORF">H9856_07510</name>
</gene>
<reference evidence="2" key="1">
    <citation type="journal article" date="2021" name="PeerJ">
        <title>Extensive microbial diversity within the chicken gut microbiome revealed by metagenomics and culture.</title>
        <authorList>
            <person name="Gilroy R."/>
            <person name="Ravi A."/>
            <person name="Getino M."/>
            <person name="Pursley I."/>
            <person name="Horton D.L."/>
            <person name="Alikhan N.F."/>
            <person name="Baker D."/>
            <person name="Gharbi K."/>
            <person name="Hall N."/>
            <person name="Watson M."/>
            <person name="Adriaenssens E.M."/>
            <person name="Foster-Nyarko E."/>
            <person name="Jarju S."/>
            <person name="Secka A."/>
            <person name="Antonio M."/>
            <person name="Oren A."/>
            <person name="Chaudhuri R.R."/>
            <person name="La Ragione R."/>
            <person name="Hildebrand F."/>
            <person name="Pallen M.J."/>
        </authorList>
    </citation>
    <scope>NUCLEOTIDE SEQUENCE</scope>
    <source>
        <strain evidence="2">ChiSxjej3B15-572</strain>
    </source>
</reference>
<keyword evidence="1" id="KW-0472">Membrane</keyword>
<feature type="transmembrane region" description="Helical" evidence="1">
    <location>
        <begin position="20"/>
        <end position="40"/>
    </location>
</feature>
<dbReference type="Proteomes" id="UP000824231">
    <property type="component" value="Unassembled WGS sequence"/>
</dbReference>
<reference evidence="2" key="2">
    <citation type="submission" date="2021-04" db="EMBL/GenBank/DDBJ databases">
        <authorList>
            <person name="Gilroy R."/>
        </authorList>
    </citation>
    <scope>NUCLEOTIDE SEQUENCE</scope>
    <source>
        <strain evidence="2">ChiSxjej3B15-572</strain>
    </source>
</reference>
<evidence type="ECO:0000313" key="3">
    <source>
        <dbReference type="Proteomes" id="UP000824231"/>
    </source>
</evidence>
<proteinExistence type="predicted"/>
<accession>A0A9D1VJJ7</accession>
<feature type="transmembrane region" description="Helical" evidence="1">
    <location>
        <begin position="123"/>
        <end position="146"/>
    </location>
</feature>
<keyword evidence="1" id="KW-0812">Transmembrane</keyword>
<evidence type="ECO:0000313" key="2">
    <source>
        <dbReference type="EMBL" id="HIX36206.1"/>
    </source>
</evidence>
<comment type="caution">
    <text evidence="2">The sequence shown here is derived from an EMBL/GenBank/DDBJ whole genome shotgun (WGS) entry which is preliminary data.</text>
</comment>
<feature type="transmembrane region" description="Helical" evidence="1">
    <location>
        <begin position="226"/>
        <end position="243"/>
    </location>
</feature>
<feature type="transmembrane region" description="Helical" evidence="1">
    <location>
        <begin position="153"/>
        <end position="172"/>
    </location>
</feature>
<sequence length="244" mass="27844">MSSLIKQLKDELLTDRWKSIFASVLILLIAWSYAPFAYVVGISGNHFNTNMGWLFAYEVCIGLAVTLIVYGHFKSLLSCLPTILSIIVVLLGFNKFPVIIGLLLLLPIFLLLSQTPWLQFNNWYGLLTFGILVSLSIGSFCAYSSLHFISWEIVSFLLPVMASCWFFMAPFFLEKQPFAFPILTVLAVILIILALTRPLRWQLYLAIIIVAGIWLLILFNRNRHPSFILFSLAQMLVIVLIYWN</sequence>
<name>A0A9D1VJJ7_9LACO</name>
<dbReference type="EMBL" id="DXFH01000030">
    <property type="protein sequence ID" value="HIX36206.1"/>
    <property type="molecule type" value="Genomic_DNA"/>
</dbReference>
<feature type="transmembrane region" description="Helical" evidence="1">
    <location>
        <begin position="178"/>
        <end position="196"/>
    </location>
</feature>